<dbReference type="PROSITE" id="PS51897">
    <property type="entry name" value="ANNEXIN_2"/>
    <property type="match status" value="4"/>
</dbReference>
<dbReference type="PRINTS" id="PR00196">
    <property type="entry name" value="ANNEXIN"/>
</dbReference>
<dbReference type="GO" id="GO:0005737">
    <property type="term" value="C:cytoplasm"/>
    <property type="evidence" value="ECO:0007669"/>
    <property type="project" value="TreeGrafter"/>
</dbReference>
<keyword evidence="3 6" id="KW-0106">Calcium</keyword>
<keyword evidence="5 6" id="KW-0111">Calcium/phospholipid-binding</keyword>
<feature type="compositionally biased region" description="Low complexity" evidence="7">
    <location>
        <begin position="1"/>
        <end position="18"/>
    </location>
</feature>
<dbReference type="InterPro" id="IPR018252">
    <property type="entry name" value="Annexin_repeat_CS"/>
</dbReference>
<keyword evidence="9" id="KW-1185">Reference proteome</keyword>
<dbReference type="SUPFAM" id="SSF47874">
    <property type="entry name" value="Annexin"/>
    <property type="match status" value="1"/>
</dbReference>
<dbReference type="GO" id="GO:0005634">
    <property type="term" value="C:nucleus"/>
    <property type="evidence" value="ECO:0007669"/>
    <property type="project" value="TreeGrafter"/>
</dbReference>
<reference evidence="8 9" key="1">
    <citation type="journal article" date="2019" name="Nat. Ecol. Evol.">
        <title>Megaphylogeny resolves global patterns of mushroom evolution.</title>
        <authorList>
            <person name="Varga T."/>
            <person name="Krizsan K."/>
            <person name="Foldi C."/>
            <person name="Dima B."/>
            <person name="Sanchez-Garcia M."/>
            <person name="Sanchez-Ramirez S."/>
            <person name="Szollosi G.J."/>
            <person name="Szarkandi J.G."/>
            <person name="Papp V."/>
            <person name="Albert L."/>
            <person name="Andreopoulos W."/>
            <person name="Angelini C."/>
            <person name="Antonin V."/>
            <person name="Barry K.W."/>
            <person name="Bougher N.L."/>
            <person name="Buchanan P."/>
            <person name="Buyck B."/>
            <person name="Bense V."/>
            <person name="Catcheside P."/>
            <person name="Chovatia M."/>
            <person name="Cooper J."/>
            <person name="Damon W."/>
            <person name="Desjardin D."/>
            <person name="Finy P."/>
            <person name="Geml J."/>
            <person name="Haridas S."/>
            <person name="Hughes K."/>
            <person name="Justo A."/>
            <person name="Karasinski D."/>
            <person name="Kautmanova I."/>
            <person name="Kiss B."/>
            <person name="Kocsube S."/>
            <person name="Kotiranta H."/>
            <person name="LaButti K.M."/>
            <person name="Lechner B.E."/>
            <person name="Liimatainen K."/>
            <person name="Lipzen A."/>
            <person name="Lukacs Z."/>
            <person name="Mihaltcheva S."/>
            <person name="Morgado L.N."/>
            <person name="Niskanen T."/>
            <person name="Noordeloos M.E."/>
            <person name="Ohm R.A."/>
            <person name="Ortiz-Santana B."/>
            <person name="Ovrebo C."/>
            <person name="Racz N."/>
            <person name="Riley R."/>
            <person name="Savchenko A."/>
            <person name="Shiryaev A."/>
            <person name="Soop K."/>
            <person name="Spirin V."/>
            <person name="Szebenyi C."/>
            <person name="Tomsovsky M."/>
            <person name="Tulloss R.E."/>
            <person name="Uehling J."/>
            <person name="Grigoriev I.V."/>
            <person name="Vagvolgyi C."/>
            <person name="Papp T."/>
            <person name="Martin F.M."/>
            <person name="Miettinen O."/>
            <person name="Hibbett D.S."/>
            <person name="Nagy L.G."/>
        </authorList>
    </citation>
    <scope>NUCLEOTIDE SEQUENCE [LARGE SCALE GENOMIC DNA]</scope>
    <source>
        <strain evidence="8 9">CBS 962.96</strain>
    </source>
</reference>
<feature type="compositionally biased region" description="Pro residues" evidence="7">
    <location>
        <begin position="97"/>
        <end position="107"/>
    </location>
</feature>
<dbReference type="GO" id="GO:0012506">
    <property type="term" value="C:vesicle membrane"/>
    <property type="evidence" value="ECO:0007669"/>
    <property type="project" value="TreeGrafter"/>
</dbReference>
<dbReference type="AlphaFoldDB" id="A0A4S8M850"/>
<evidence type="ECO:0000256" key="3">
    <source>
        <dbReference type="ARBA" id="ARBA00022837"/>
    </source>
</evidence>
<evidence type="ECO:0000313" key="9">
    <source>
        <dbReference type="Proteomes" id="UP000297245"/>
    </source>
</evidence>
<dbReference type="Proteomes" id="UP000297245">
    <property type="component" value="Unassembled WGS sequence"/>
</dbReference>
<dbReference type="GO" id="GO:0005509">
    <property type="term" value="F:calcium ion binding"/>
    <property type="evidence" value="ECO:0007669"/>
    <property type="project" value="InterPro"/>
</dbReference>
<name>A0A4S8M850_DENBC</name>
<sequence length="502" mass="55664">MSYYPNSNPSSYNGGQNYDQSWGYQMPDPGVPPPIPSHSYPGAPPAFPAHPQQAPLMPQFPQFPQQQHQEPSFPQAQPQSHSVYPVPNHPGYHPSYDRPPPSYPPYHPSYVAPAPYSGPPNGAQYSQMSYGQQQQQQQPFQPPMAQYGHQTFFYLGTPIHPPNTHESALNVPGYDANGDAEKVKKAIKSFGTDEDALISVVAPLSAMQLAALGAAFRVSTAGTLTSKLDSETSGWFGAILHGLTLGPLAYDVELVNKAIQGAGTDEQLLTEILIDRTLEDIRLLKGAYRGRYGRDLENEVQGEFSGKTRRIFAMVLSSTRPADNTLAVDHALVERDVKTLYDAGQGKIGTDEIAFCDVLVNRSRQHLSVLFEVYEKKHKKLTKVIKSEFSGQLRDTLLYIVQGAKAPKDKSKSKEHKPAVATAETWGIMRDVKLLEESMKGVGTKDKDLVRRIVRLHWSTNRFRLIKQAYAAKYDKSLEDRVKSETSGDYRKLLLAVIRASG</sequence>
<dbReference type="OrthoDB" id="37886at2759"/>
<evidence type="ECO:0000256" key="5">
    <source>
        <dbReference type="ARBA" id="ARBA00023302"/>
    </source>
</evidence>
<evidence type="ECO:0000256" key="4">
    <source>
        <dbReference type="ARBA" id="ARBA00023216"/>
    </source>
</evidence>
<protein>
    <recommendedName>
        <fullName evidence="6">Annexin</fullName>
    </recommendedName>
</protein>
<feature type="compositionally biased region" description="Low complexity" evidence="7">
    <location>
        <begin position="49"/>
        <end position="77"/>
    </location>
</feature>
<dbReference type="GO" id="GO:0001786">
    <property type="term" value="F:phosphatidylserine binding"/>
    <property type="evidence" value="ECO:0007669"/>
    <property type="project" value="TreeGrafter"/>
</dbReference>
<organism evidence="8 9">
    <name type="scientific">Dendrothele bispora (strain CBS 962.96)</name>
    <dbReference type="NCBI Taxonomy" id="1314807"/>
    <lineage>
        <taxon>Eukaryota</taxon>
        <taxon>Fungi</taxon>
        <taxon>Dikarya</taxon>
        <taxon>Basidiomycota</taxon>
        <taxon>Agaricomycotina</taxon>
        <taxon>Agaricomycetes</taxon>
        <taxon>Agaricomycetidae</taxon>
        <taxon>Agaricales</taxon>
        <taxon>Agaricales incertae sedis</taxon>
        <taxon>Dendrothele</taxon>
    </lineage>
</organism>
<dbReference type="PANTHER" id="PTHR10502">
    <property type="entry name" value="ANNEXIN"/>
    <property type="match status" value="1"/>
</dbReference>
<dbReference type="PANTHER" id="PTHR10502:SF102">
    <property type="entry name" value="ANNEXIN B11"/>
    <property type="match status" value="1"/>
</dbReference>
<dbReference type="SMART" id="SM00335">
    <property type="entry name" value="ANX"/>
    <property type="match status" value="4"/>
</dbReference>
<keyword evidence="4 6" id="KW-0041">Annexin</keyword>
<evidence type="ECO:0000256" key="6">
    <source>
        <dbReference type="RuleBase" id="RU003540"/>
    </source>
</evidence>
<dbReference type="PROSITE" id="PS00223">
    <property type="entry name" value="ANNEXIN_1"/>
    <property type="match status" value="1"/>
</dbReference>
<evidence type="ECO:0000256" key="2">
    <source>
        <dbReference type="ARBA" id="ARBA00022737"/>
    </source>
</evidence>
<dbReference type="InterPro" id="IPR037104">
    <property type="entry name" value="Annexin_sf"/>
</dbReference>
<dbReference type="EMBL" id="ML179134">
    <property type="protein sequence ID" value="THU98514.1"/>
    <property type="molecule type" value="Genomic_DNA"/>
</dbReference>
<dbReference type="Gene3D" id="1.10.220.10">
    <property type="entry name" value="Annexin"/>
    <property type="match status" value="4"/>
</dbReference>
<proteinExistence type="inferred from homology"/>
<evidence type="ECO:0000313" key="8">
    <source>
        <dbReference type="EMBL" id="THU98514.1"/>
    </source>
</evidence>
<feature type="compositionally biased region" description="Pro residues" evidence="7">
    <location>
        <begin position="29"/>
        <end position="48"/>
    </location>
</feature>
<gene>
    <name evidence="8" type="ORF">K435DRAFT_777412</name>
</gene>
<dbReference type="InterPro" id="IPR018502">
    <property type="entry name" value="Annexin_repeat"/>
</dbReference>
<comment type="similarity">
    <text evidence="1 6">Belongs to the annexin family.</text>
</comment>
<dbReference type="GO" id="GO:0005886">
    <property type="term" value="C:plasma membrane"/>
    <property type="evidence" value="ECO:0007669"/>
    <property type="project" value="TreeGrafter"/>
</dbReference>
<dbReference type="FunFam" id="1.10.220.10:FF:000002">
    <property type="entry name" value="Annexin"/>
    <property type="match status" value="1"/>
</dbReference>
<dbReference type="InterPro" id="IPR001464">
    <property type="entry name" value="Annexin"/>
</dbReference>
<dbReference type="Pfam" id="PF00191">
    <property type="entry name" value="Annexin"/>
    <property type="match status" value="4"/>
</dbReference>
<comment type="domain">
    <text evidence="6">A pair of annexin repeats may form one binding site for calcium and phospholipid.</text>
</comment>
<feature type="region of interest" description="Disordered" evidence="7">
    <location>
        <begin position="1"/>
        <end position="126"/>
    </location>
</feature>
<evidence type="ECO:0000256" key="7">
    <source>
        <dbReference type="SAM" id="MobiDB-lite"/>
    </source>
</evidence>
<keyword evidence="2 6" id="KW-0677">Repeat</keyword>
<evidence type="ECO:0000256" key="1">
    <source>
        <dbReference type="ARBA" id="ARBA00007831"/>
    </source>
</evidence>
<dbReference type="GO" id="GO:0005544">
    <property type="term" value="F:calcium-dependent phospholipid binding"/>
    <property type="evidence" value="ECO:0007669"/>
    <property type="project" value="UniProtKB-KW"/>
</dbReference>
<accession>A0A4S8M850</accession>